<dbReference type="AlphaFoldDB" id="A0A8C0J0N3"/>
<dbReference type="Proteomes" id="UP000694404">
    <property type="component" value="Unplaced"/>
</dbReference>
<accession>A0A8C0J0N3</accession>
<reference evidence="2" key="2">
    <citation type="submission" date="2025-09" db="UniProtKB">
        <authorList>
            <consortium name="Ensembl"/>
        </authorList>
    </citation>
    <scope>IDENTIFICATION</scope>
</reference>
<organism evidence="2 3">
    <name type="scientific">Chelonoidis abingdonii</name>
    <name type="common">Abingdon island giant tortoise</name>
    <name type="synonym">Testudo abingdonii</name>
    <dbReference type="NCBI Taxonomy" id="106734"/>
    <lineage>
        <taxon>Eukaryota</taxon>
        <taxon>Metazoa</taxon>
        <taxon>Chordata</taxon>
        <taxon>Craniata</taxon>
        <taxon>Vertebrata</taxon>
        <taxon>Euteleostomi</taxon>
        <taxon>Archelosauria</taxon>
        <taxon>Testudinata</taxon>
        <taxon>Testudines</taxon>
        <taxon>Cryptodira</taxon>
        <taxon>Durocryptodira</taxon>
        <taxon>Testudinoidea</taxon>
        <taxon>Testudinidae</taxon>
        <taxon>Chelonoidis</taxon>
    </lineage>
</organism>
<evidence type="ECO:0000313" key="2">
    <source>
        <dbReference type="Ensembl" id="ENSCABP00000024939.1"/>
    </source>
</evidence>
<name>A0A8C0J0N3_CHEAB</name>
<feature type="region of interest" description="Disordered" evidence="1">
    <location>
        <begin position="11"/>
        <end position="52"/>
    </location>
</feature>
<proteinExistence type="predicted"/>
<evidence type="ECO:0000313" key="3">
    <source>
        <dbReference type="Proteomes" id="UP000694404"/>
    </source>
</evidence>
<feature type="compositionally biased region" description="Basic residues" evidence="1">
    <location>
        <begin position="39"/>
        <end position="49"/>
    </location>
</feature>
<keyword evidence="3" id="KW-1185">Reference proteome</keyword>
<evidence type="ECO:0000256" key="1">
    <source>
        <dbReference type="SAM" id="MobiDB-lite"/>
    </source>
</evidence>
<reference evidence="2" key="1">
    <citation type="submission" date="2025-08" db="UniProtKB">
        <authorList>
            <consortium name="Ensembl"/>
        </authorList>
    </citation>
    <scope>IDENTIFICATION</scope>
</reference>
<sequence>PAPWTILPQAVGGSAAPHSCLGSSFSPGQGRGLGEKKRDRGRAHSKKWTSKNGRAIGTLARLVPAPPYLSSPGWPHPVLKVHSGSMSNRPVPYTPSGVGATWCV</sequence>
<protein>
    <submittedName>
        <fullName evidence="2">Uncharacterized protein</fullName>
    </submittedName>
</protein>
<dbReference type="Ensembl" id="ENSCABT00000027325.1">
    <property type="protein sequence ID" value="ENSCABP00000024939.1"/>
    <property type="gene ID" value="ENSCABG00000018357.1"/>
</dbReference>